<keyword evidence="3" id="KW-1185">Reference proteome</keyword>
<gene>
    <name evidence="2" type="ORF">SPHI_19650</name>
</gene>
<dbReference type="EMBL" id="MPSB01000008">
    <property type="protein sequence ID" value="ONF95764.1"/>
    <property type="molecule type" value="Genomic_DNA"/>
</dbReference>
<feature type="compositionally biased region" description="Acidic residues" evidence="1">
    <location>
        <begin position="48"/>
        <end position="57"/>
    </location>
</feature>
<dbReference type="Pfam" id="PF10691">
    <property type="entry name" value="DUF2497"/>
    <property type="match status" value="1"/>
</dbReference>
<evidence type="ECO:0000313" key="3">
    <source>
        <dbReference type="Proteomes" id="UP000188729"/>
    </source>
</evidence>
<organism evidence="2 3">
    <name type="scientific">Sphingomonas jeddahensis</name>
    <dbReference type="NCBI Taxonomy" id="1915074"/>
    <lineage>
        <taxon>Bacteria</taxon>
        <taxon>Pseudomonadati</taxon>
        <taxon>Pseudomonadota</taxon>
        <taxon>Alphaproteobacteria</taxon>
        <taxon>Sphingomonadales</taxon>
        <taxon>Sphingomonadaceae</taxon>
        <taxon>Sphingomonas</taxon>
    </lineage>
</organism>
<evidence type="ECO:0008006" key="4">
    <source>
        <dbReference type="Google" id="ProtNLM"/>
    </source>
</evidence>
<proteinExistence type="predicted"/>
<dbReference type="OrthoDB" id="7189469at2"/>
<name>A0A1V2EUD9_9SPHN</name>
<dbReference type="RefSeq" id="WP_076744827.1">
    <property type="nucleotide sequence ID" value="NZ_MPSB01000008.1"/>
</dbReference>
<dbReference type="InterPro" id="IPR019632">
    <property type="entry name" value="DUF2497"/>
</dbReference>
<reference evidence="2 3" key="1">
    <citation type="submission" date="2016-11" db="EMBL/GenBank/DDBJ databases">
        <title>Genome sequence of Sphingomonas jeddahensis G39.</title>
        <authorList>
            <person name="Poehlein A."/>
            <person name="Wuebbeler J.H."/>
            <person name="Steinbuechel A."/>
            <person name="Daniel R."/>
        </authorList>
    </citation>
    <scope>NUCLEOTIDE SEQUENCE [LARGE SCALE GENOMIC DNA]</scope>
    <source>
        <strain evidence="2 3">G39</strain>
    </source>
</reference>
<evidence type="ECO:0000313" key="2">
    <source>
        <dbReference type="EMBL" id="ONF95764.1"/>
    </source>
</evidence>
<dbReference type="AlphaFoldDB" id="A0A1V2EUD9"/>
<dbReference type="STRING" id="1915074.SPHI_19650"/>
<accession>A0A1V2EUD9</accession>
<comment type="caution">
    <text evidence="2">The sequence shown here is derived from an EMBL/GenBank/DDBJ whole genome shotgun (WGS) entry which is preliminary data.</text>
</comment>
<sequence length="155" mass="16412">MGDVSAEPSMEDILSSIKRIIAEEGDDRPIRPRRNGTVRSVASTPAADGDEPEEVLELSDPMPPAPPRAGSAAPAGPSPDPVATILSDQTAQATRGALDALSRLMVKPEPGNDGTLEGLVRDMLRPMLREWLDANLPGMVENLVAREIAKITRGA</sequence>
<feature type="region of interest" description="Disordered" evidence="1">
    <location>
        <begin position="23"/>
        <end position="83"/>
    </location>
</feature>
<evidence type="ECO:0000256" key="1">
    <source>
        <dbReference type="SAM" id="MobiDB-lite"/>
    </source>
</evidence>
<protein>
    <recommendedName>
        <fullName evidence="4">DUF2497 domain-containing protein</fullName>
    </recommendedName>
</protein>
<dbReference type="Proteomes" id="UP000188729">
    <property type="component" value="Unassembled WGS sequence"/>
</dbReference>